<dbReference type="Proteomes" id="UP000694005">
    <property type="component" value="Chromosome A03"/>
</dbReference>
<dbReference type="InterPro" id="IPR013187">
    <property type="entry name" value="F-box-assoc_dom_typ3"/>
</dbReference>
<protein>
    <recommendedName>
        <fullName evidence="1">F-box domain-containing protein</fullName>
    </recommendedName>
</protein>
<dbReference type="EMBL" id="LS974619">
    <property type="protein sequence ID" value="CAG7883924.1"/>
    <property type="molecule type" value="Genomic_DNA"/>
</dbReference>
<dbReference type="PANTHER" id="PTHR31111:SF17">
    <property type="entry name" value="F-BOX DOMAIN-CONTAINING PROTEIN"/>
    <property type="match status" value="1"/>
</dbReference>
<name>A0A3P6A6C1_BRACM</name>
<dbReference type="InterPro" id="IPR001810">
    <property type="entry name" value="F-box_dom"/>
</dbReference>
<dbReference type="EMBL" id="LR031572">
    <property type="protein sequence ID" value="VDC83074.1"/>
    <property type="molecule type" value="Genomic_DNA"/>
</dbReference>
<dbReference type="SUPFAM" id="SSF81383">
    <property type="entry name" value="F-box domain"/>
    <property type="match status" value="1"/>
</dbReference>
<dbReference type="AlphaFoldDB" id="A0A3P6A6C1"/>
<evidence type="ECO:0000259" key="1">
    <source>
        <dbReference type="SMART" id="SM00256"/>
    </source>
</evidence>
<evidence type="ECO:0000313" key="3">
    <source>
        <dbReference type="EMBL" id="VDC83074.1"/>
    </source>
</evidence>
<feature type="domain" description="F-box" evidence="1">
    <location>
        <begin position="36"/>
        <end position="76"/>
    </location>
</feature>
<dbReference type="SMART" id="SM00256">
    <property type="entry name" value="FBOX"/>
    <property type="match status" value="1"/>
</dbReference>
<dbReference type="Gene3D" id="1.20.1280.50">
    <property type="match status" value="1"/>
</dbReference>
<evidence type="ECO:0000313" key="2">
    <source>
        <dbReference type="EMBL" id="CAG7883924.1"/>
    </source>
</evidence>
<dbReference type="PANTHER" id="PTHR31111">
    <property type="entry name" value="BNAA05G37150D PROTEIN-RELATED"/>
    <property type="match status" value="1"/>
</dbReference>
<dbReference type="Gramene" id="A03p52670.2_BraZ1">
    <property type="protein sequence ID" value="A03p52670.2_BraZ1.CDS.1"/>
    <property type="gene ID" value="A03g52670.2_BraZ1"/>
</dbReference>
<dbReference type="Pfam" id="PF08268">
    <property type="entry name" value="FBA_3"/>
    <property type="match status" value="1"/>
</dbReference>
<dbReference type="InterPro" id="IPR036047">
    <property type="entry name" value="F-box-like_dom_sf"/>
</dbReference>
<organism evidence="3">
    <name type="scientific">Brassica campestris</name>
    <name type="common">Field mustard</name>
    <dbReference type="NCBI Taxonomy" id="3711"/>
    <lineage>
        <taxon>Eukaryota</taxon>
        <taxon>Viridiplantae</taxon>
        <taxon>Streptophyta</taxon>
        <taxon>Embryophyta</taxon>
        <taxon>Tracheophyta</taxon>
        <taxon>Spermatophyta</taxon>
        <taxon>Magnoliopsida</taxon>
        <taxon>eudicotyledons</taxon>
        <taxon>Gunneridae</taxon>
        <taxon>Pentapetalae</taxon>
        <taxon>rosids</taxon>
        <taxon>malvids</taxon>
        <taxon>Brassicales</taxon>
        <taxon>Brassicaceae</taxon>
        <taxon>Brassiceae</taxon>
        <taxon>Brassica</taxon>
    </lineage>
</organism>
<dbReference type="Pfam" id="PF00646">
    <property type="entry name" value="F-box"/>
    <property type="match status" value="1"/>
</dbReference>
<dbReference type="NCBIfam" id="TIGR01640">
    <property type="entry name" value="F_box_assoc_1"/>
    <property type="match status" value="1"/>
</dbReference>
<dbReference type="CDD" id="cd22157">
    <property type="entry name" value="F-box_AtFBW1-like"/>
    <property type="match status" value="1"/>
</dbReference>
<accession>A0A3P6A6C1</accession>
<dbReference type="InterPro" id="IPR017451">
    <property type="entry name" value="F-box-assoc_interact_dom"/>
</dbReference>
<reference evidence="3" key="1">
    <citation type="submission" date="2018-11" db="EMBL/GenBank/DDBJ databases">
        <authorList>
            <consortium name="Genoscope - CEA"/>
            <person name="William W."/>
        </authorList>
    </citation>
    <scope>NUCLEOTIDE SEQUENCE</scope>
</reference>
<sequence length="443" mass="51321">MTFSFDLAVVLQRGRSRTKRRRRQRDIYKSEPSQEITFDLMIDILTRLPPKSLMRFKSVSKLWSSLICSKNFTNCFRKVSSPRPRLYMWLGIDNKNVLLSSSSSPKYVSTMSSLVVDQDLTIPAMKGYSVSQVFHGLMCFTNGQSAQIYNTTTRQLVFLPAIEESNLLAENDKSKRTMYYLGHDSIHDQYKVFCTVSKRGKRVGNLVTWVSEHWVYVLGGGDVSSRWRNIPTSCPPHRPLTQFNTINIHGRMLYYLARTHLSKCVLVSFDMISEEISVPQLPEDLVFWPRLPIMIEIVDWGGRVAFLDYPDFEDEGDGFENEVVMKVWVMEDAETNLWSSKTLMLPPSQMNILNMPVVVNLSLMPRGTTREGEVIFVPQIVRYSKRTLNISIDPQETTDFYIFIYNIQKNHMRKVEITKSSTRYVTTKWDVIGLDDVENLMYL</sequence>
<proteinExistence type="predicted"/>
<gene>
    <name evidence="3" type="ORF">BRAA03T14292Z</name>
    <name evidence="2" type="ORF">BRAPAZ1V2_A03P52670.2</name>
</gene>